<protein>
    <submittedName>
        <fullName evidence="1">Uncharacterized protein</fullName>
    </submittedName>
</protein>
<organism evidence="1">
    <name type="scientific">marine sediment metagenome</name>
    <dbReference type="NCBI Taxonomy" id="412755"/>
    <lineage>
        <taxon>unclassified sequences</taxon>
        <taxon>metagenomes</taxon>
        <taxon>ecological metagenomes</taxon>
    </lineage>
</organism>
<dbReference type="AlphaFoldDB" id="A0A0F8YMM4"/>
<gene>
    <name evidence="1" type="ORF">LCGC14_2801050</name>
</gene>
<reference evidence="1" key="1">
    <citation type="journal article" date="2015" name="Nature">
        <title>Complex archaea that bridge the gap between prokaryotes and eukaryotes.</title>
        <authorList>
            <person name="Spang A."/>
            <person name="Saw J.H."/>
            <person name="Jorgensen S.L."/>
            <person name="Zaremba-Niedzwiedzka K."/>
            <person name="Martijn J."/>
            <person name="Lind A.E."/>
            <person name="van Eijk R."/>
            <person name="Schleper C."/>
            <person name="Guy L."/>
            <person name="Ettema T.J."/>
        </authorList>
    </citation>
    <scope>NUCLEOTIDE SEQUENCE</scope>
</reference>
<accession>A0A0F8YMM4</accession>
<sequence length="58" mass="7154">MTYDHKDSCMEWVEAHKWEDEDGKWWTAHEEHRTVPPQRFWRNCNDLDNQRRPAAEAI</sequence>
<evidence type="ECO:0000313" key="1">
    <source>
        <dbReference type="EMBL" id="KKK82673.1"/>
    </source>
</evidence>
<comment type="caution">
    <text evidence="1">The sequence shown here is derived from an EMBL/GenBank/DDBJ whole genome shotgun (WGS) entry which is preliminary data.</text>
</comment>
<name>A0A0F8YMM4_9ZZZZ</name>
<proteinExistence type="predicted"/>
<dbReference type="EMBL" id="LAZR01052564">
    <property type="protein sequence ID" value="KKK82673.1"/>
    <property type="molecule type" value="Genomic_DNA"/>
</dbReference>